<dbReference type="AlphaFoldDB" id="A0A366MDP4"/>
<accession>A0A366MDP4</accession>
<sequence length="104" mass="12417">MQKNDFEEIKTKYGELIKSMQYWDLYLAPSQTYMGTSALSLKRNCKGLRDIKANEWKEFNLLTKVIENLLIKSFNTTLFNWFCASNSVFRDNKDEPQLHWYVHP</sequence>
<evidence type="ECO:0000313" key="1">
    <source>
        <dbReference type="EMBL" id="RBQ23933.1"/>
    </source>
</evidence>
<evidence type="ECO:0000313" key="2">
    <source>
        <dbReference type="Proteomes" id="UP000253099"/>
    </source>
</evidence>
<proteinExistence type="predicted"/>
<dbReference type="Gene3D" id="3.30.428.10">
    <property type="entry name" value="HIT-like"/>
    <property type="match status" value="1"/>
</dbReference>
<protein>
    <submittedName>
        <fullName evidence="1">Uncharacterized protein</fullName>
    </submittedName>
</protein>
<keyword evidence="2" id="KW-1185">Reference proteome</keyword>
<comment type="caution">
    <text evidence="1">The sequence shown here is derived from an EMBL/GenBank/DDBJ whole genome shotgun (WGS) entry which is preliminary data.</text>
</comment>
<organism evidence="1 2">
    <name type="scientific">Candidatus Methanobinarius endosymbioticus</name>
    <dbReference type="NCBI Taxonomy" id="2006182"/>
    <lineage>
        <taxon>Archaea</taxon>
        <taxon>Methanobacteriati</taxon>
        <taxon>Methanobacteriota</taxon>
        <taxon>Methanomada group</taxon>
        <taxon>Methanobacteria</taxon>
        <taxon>Methanobacteriales</taxon>
        <taxon>Methanobacteriaceae</taxon>
        <taxon>Candidatus Methanobinarius</taxon>
    </lineage>
</organism>
<dbReference type="Proteomes" id="UP000253099">
    <property type="component" value="Unassembled WGS sequence"/>
</dbReference>
<dbReference type="InterPro" id="IPR036265">
    <property type="entry name" value="HIT-like_sf"/>
</dbReference>
<dbReference type="SUPFAM" id="SSF54197">
    <property type="entry name" value="HIT-like"/>
    <property type="match status" value="1"/>
</dbReference>
<gene>
    <name evidence="1" type="ORF">ALNOE001_06010</name>
</gene>
<name>A0A366MDP4_9EURY</name>
<dbReference type="EMBL" id="NIZT01000013">
    <property type="protein sequence ID" value="RBQ23933.1"/>
    <property type="molecule type" value="Genomic_DNA"/>
</dbReference>
<reference evidence="1 2" key="1">
    <citation type="submission" date="2018-06" db="EMBL/GenBank/DDBJ databases">
        <title>Genomic insight into two independent archaeal endosymbiosis events.</title>
        <authorList>
            <person name="Lind A.E."/>
            <person name="Lewis W.H."/>
            <person name="Spang A."/>
            <person name="Guy L."/>
            <person name="Embley M.T."/>
            <person name="Ettema T.J.G."/>
        </authorList>
    </citation>
    <scope>NUCLEOTIDE SEQUENCE [LARGE SCALE GENOMIC DNA]</scope>
    <source>
        <strain evidence="1">NOE</strain>
    </source>
</reference>